<evidence type="ECO:0000313" key="3">
    <source>
        <dbReference type="Proteomes" id="UP000509418"/>
    </source>
</evidence>
<evidence type="ECO:0000313" key="2">
    <source>
        <dbReference type="EMBL" id="QKZ20260.1"/>
    </source>
</evidence>
<accession>A0A7H8TDZ5</accession>
<sequence length="260" mass="25337">MLRRIWTTSTHGRRCALIGASAAVVCLGGTPAACGGGGGDDGYVATGAAGGPPRVSGTAAAPTGEVTLVPLDGAESVGASDSGTGGRGSDGAGSGNSPGSEVSQGPTSAAVTGPEGTDGPASPPSGTRGPADTPAGSATTPGGSSGSSGGGPASSAPPSPAKLAVSDPVRKPTDKRWCEKVTLDLRNSGGTPVRSGTVTFGTHIIGALGIDWATIESSEELPAPIGAGERKEKTWTVCVDAWRVPLGMHIETQDVSVQWK</sequence>
<name>A0A7H8TDZ5_STRCX</name>
<dbReference type="EMBL" id="CP056041">
    <property type="protein sequence ID" value="QKZ20260.1"/>
    <property type="molecule type" value="Genomic_DNA"/>
</dbReference>
<feature type="region of interest" description="Disordered" evidence="1">
    <location>
        <begin position="74"/>
        <end position="173"/>
    </location>
</feature>
<dbReference type="RefSeq" id="WP_176576323.1">
    <property type="nucleotide sequence ID" value="NZ_CBDRGH010000029.1"/>
</dbReference>
<feature type="compositionally biased region" description="Polar residues" evidence="1">
    <location>
        <begin position="98"/>
        <end position="110"/>
    </location>
</feature>
<reference evidence="2 3" key="1">
    <citation type="submission" date="2020-06" db="EMBL/GenBank/DDBJ databases">
        <title>Genome mining for natural products.</title>
        <authorList>
            <person name="Zhang B."/>
            <person name="Shi J."/>
            <person name="Ge H."/>
        </authorList>
    </citation>
    <scope>NUCLEOTIDE SEQUENCE [LARGE SCALE GENOMIC DNA]</scope>
    <source>
        <strain evidence="2 3">NA02069</strain>
    </source>
</reference>
<proteinExistence type="predicted"/>
<organism evidence="2 3">
    <name type="scientific">Streptomyces chartreusis</name>
    <dbReference type="NCBI Taxonomy" id="1969"/>
    <lineage>
        <taxon>Bacteria</taxon>
        <taxon>Bacillati</taxon>
        <taxon>Actinomycetota</taxon>
        <taxon>Actinomycetes</taxon>
        <taxon>Kitasatosporales</taxon>
        <taxon>Streptomycetaceae</taxon>
        <taxon>Streptomyces</taxon>
    </lineage>
</organism>
<gene>
    <name evidence="2" type="ORF">HUT05_24645</name>
</gene>
<evidence type="ECO:0000256" key="1">
    <source>
        <dbReference type="SAM" id="MobiDB-lite"/>
    </source>
</evidence>
<feature type="compositionally biased region" description="Low complexity" evidence="1">
    <location>
        <begin position="129"/>
        <end position="142"/>
    </location>
</feature>
<protein>
    <submittedName>
        <fullName evidence="2">Uncharacterized protein</fullName>
    </submittedName>
</protein>
<dbReference type="AlphaFoldDB" id="A0A7H8TDZ5"/>
<dbReference type="Proteomes" id="UP000509418">
    <property type="component" value="Chromosome"/>
</dbReference>
<feature type="compositionally biased region" description="Gly residues" evidence="1">
    <location>
        <begin position="143"/>
        <end position="152"/>
    </location>
</feature>
<keyword evidence="3" id="KW-1185">Reference proteome</keyword>
<feature type="compositionally biased region" description="Gly residues" evidence="1">
    <location>
        <begin position="83"/>
        <end position="96"/>
    </location>
</feature>